<dbReference type="InterPro" id="IPR001765">
    <property type="entry name" value="Carbonic_anhydrase"/>
</dbReference>
<dbReference type="CDD" id="cd03378">
    <property type="entry name" value="beta_CA_cladeC"/>
    <property type="match status" value="1"/>
</dbReference>
<dbReference type="GO" id="GO:0004089">
    <property type="term" value="F:carbonate dehydratase activity"/>
    <property type="evidence" value="ECO:0007669"/>
    <property type="project" value="UniProtKB-EC"/>
</dbReference>
<protein>
    <recommendedName>
        <fullName evidence="2">carbonic anhydrase</fullName>
        <ecNumber evidence="2">4.2.1.1</ecNumber>
    </recommendedName>
</protein>
<dbReference type="RefSeq" id="WP_091471123.1">
    <property type="nucleotide sequence ID" value="NZ_FNFX01000002.1"/>
</dbReference>
<keyword evidence="9" id="KW-1185">Reference proteome</keyword>
<dbReference type="PANTHER" id="PTHR11002:SF76">
    <property type="entry name" value="CARBONIC ANHYDRASE"/>
    <property type="match status" value="1"/>
</dbReference>
<dbReference type="SMART" id="SM00947">
    <property type="entry name" value="Pro_CA"/>
    <property type="match status" value="1"/>
</dbReference>
<comment type="similarity">
    <text evidence="1">Belongs to the beta-class carbonic anhydrase family.</text>
</comment>
<feature type="binding site" evidence="7">
    <location>
        <position position="60"/>
    </location>
    <ligand>
        <name>Zn(2+)</name>
        <dbReference type="ChEBI" id="CHEBI:29105"/>
    </ligand>
</feature>
<comment type="cofactor">
    <cofactor evidence="7">
        <name>Zn(2+)</name>
        <dbReference type="ChEBI" id="CHEBI:29105"/>
    </cofactor>
    <text evidence="7">Binds 1 zinc ion per subunit.</text>
</comment>
<organism evidence="8 9">
    <name type="scientific">Methylophilus rhizosphaerae</name>
    <dbReference type="NCBI Taxonomy" id="492660"/>
    <lineage>
        <taxon>Bacteria</taxon>
        <taxon>Pseudomonadati</taxon>
        <taxon>Pseudomonadota</taxon>
        <taxon>Betaproteobacteria</taxon>
        <taxon>Nitrosomonadales</taxon>
        <taxon>Methylophilaceae</taxon>
        <taxon>Methylophilus</taxon>
    </lineage>
</organism>
<dbReference type="STRING" id="492660.SAMN05192566_1086"/>
<keyword evidence="4 7" id="KW-0862">Zinc</keyword>
<evidence type="ECO:0000256" key="6">
    <source>
        <dbReference type="ARBA" id="ARBA00048348"/>
    </source>
</evidence>
<gene>
    <name evidence="8" type="ORF">SAMN05192566_1086</name>
</gene>
<reference evidence="9" key="1">
    <citation type="submission" date="2016-10" db="EMBL/GenBank/DDBJ databases">
        <authorList>
            <person name="Varghese N."/>
            <person name="Submissions S."/>
        </authorList>
    </citation>
    <scope>NUCLEOTIDE SEQUENCE [LARGE SCALE GENOMIC DNA]</scope>
    <source>
        <strain evidence="9">CBMB127</strain>
    </source>
</reference>
<dbReference type="PANTHER" id="PTHR11002">
    <property type="entry name" value="CARBONIC ANHYDRASE"/>
    <property type="match status" value="1"/>
</dbReference>
<evidence type="ECO:0000256" key="3">
    <source>
        <dbReference type="ARBA" id="ARBA00022723"/>
    </source>
</evidence>
<dbReference type="EMBL" id="FNFX01000002">
    <property type="protein sequence ID" value="SDK36700.1"/>
    <property type="molecule type" value="Genomic_DNA"/>
</dbReference>
<feature type="binding site" evidence="7">
    <location>
        <position position="111"/>
    </location>
    <ligand>
        <name>Zn(2+)</name>
        <dbReference type="ChEBI" id="CHEBI:29105"/>
    </ligand>
</feature>
<dbReference type="SUPFAM" id="SSF53056">
    <property type="entry name" value="beta-carbonic anhydrase, cab"/>
    <property type="match status" value="1"/>
</dbReference>
<comment type="catalytic activity">
    <reaction evidence="6">
        <text>hydrogencarbonate + H(+) = CO2 + H2O</text>
        <dbReference type="Rhea" id="RHEA:10748"/>
        <dbReference type="ChEBI" id="CHEBI:15377"/>
        <dbReference type="ChEBI" id="CHEBI:15378"/>
        <dbReference type="ChEBI" id="CHEBI:16526"/>
        <dbReference type="ChEBI" id="CHEBI:17544"/>
        <dbReference type="EC" id="4.2.1.1"/>
    </reaction>
</comment>
<evidence type="ECO:0000256" key="2">
    <source>
        <dbReference type="ARBA" id="ARBA00012925"/>
    </source>
</evidence>
<dbReference type="OrthoDB" id="9797527at2"/>
<evidence type="ECO:0000256" key="5">
    <source>
        <dbReference type="ARBA" id="ARBA00023239"/>
    </source>
</evidence>
<keyword evidence="5" id="KW-0456">Lyase</keyword>
<evidence type="ECO:0000256" key="4">
    <source>
        <dbReference type="ARBA" id="ARBA00022833"/>
    </source>
</evidence>
<evidence type="ECO:0000256" key="1">
    <source>
        <dbReference type="ARBA" id="ARBA00006217"/>
    </source>
</evidence>
<dbReference type="Pfam" id="PF00484">
    <property type="entry name" value="Pro_CA"/>
    <property type="match status" value="1"/>
</dbReference>
<dbReference type="GO" id="GO:0008270">
    <property type="term" value="F:zinc ion binding"/>
    <property type="evidence" value="ECO:0007669"/>
    <property type="project" value="InterPro"/>
</dbReference>
<proteinExistence type="inferred from homology"/>
<name>A0A1G9BC81_9PROT</name>
<dbReference type="Proteomes" id="UP000198629">
    <property type="component" value="Unassembled WGS sequence"/>
</dbReference>
<feature type="binding site" evidence="7">
    <location>
        <position position="114"/>
    </location>
    <ligand>
        <name>Zn(2+)</name>
        <dbReference type="ChEBI" id="CHEBI:29105"/>
    </ligand>
</feature>
<accession>A0A1G9BC81</accession>
<evidence type="ECO:0000313" key="9">
    <source>
        <dbReference type="Proteomes" id="UP000198629"/>
    </source>
</evidence>
<evidence type="ECO:0000313" key="8">
    <source>
        <dbReference type="EMBL" id="SDK36700.1"/>
    </source>
</evidence>
<dbReference type="AlphaFoldDB" id="A0A1G9BC81"/>
<dbReference type="InterPro" id="IPR036874">
    <property type="entry name" value="Carbonic_anhydrase_sf"/>
</dbReference>
<feature type="binding site" evidence="7">
    <location>
        <position position="58"/>
    </location>
    <ligand>
        <name>Zn(2+)</name>
        <dbReference type="ChEBI" id="CHEBI:29105"/>
    </ligand>
</feature>
<keyword evidence="3 7" id="KW-0479">Metal-binding</keyword>
<evidence type="ECO:0000256" key="7">
    <source>
        <dbReference type="PIRSR" id="PIRSR601765-1"/>
    </source>
</evidence>
<dbReference type="EC" id="4.2.1.1" evidence="2"/>
<dbReference type="Gene3D" id="3.40.1050.10">
    <property type="entry name" value="Carbonic anhydrase"/>
    <property type="match status" value="1"/>
</dbReference>
<sequence>MYKHPLLDRDKMTPREALDILIEGNRRFASDREEDKDFRSLIQITKDKQHPFASTLSCSDSRAPVELLFDQALGDIFSVRLAGNIASDKGIGSLEFGCKYLHSKLIVVMGHTSCGAVKAACDDFKDGHIGEIINLIKPSIRHEKTVTDPAQRNSGNPDFVGKICALNVNYQIETIIRCSDIIDDMLQSRQIGIVGAIYDVSTGKVNFMEDTFIG</sequence>